<dbReference type="EMBL" id="JAAAWN010000002">
    <property type="protein sequence ID" value="NDV90102.1"/>
    <property type="molecule type" value="Genomic_DNA"/>
</dbReference>
<organism evidence="5 6">
    <name type="scientific">Alteromonas profundi</name>
    <dbReference type="NCBI Taxonomy" id="2696062"/>
    <lineage>
        <taxon>Bacteria</taxon>
        <taxon>Pseudomonadati</taxon>
        <taxon>Pseudomonadota</taxon>
        <taxon>Gammaproteobacteria</taxon>
        <taxon>Alteromonadales</taxon>
        <taxon>Alteromonadaceae</taxon>
        <taxon>Alteromonas/Salinimonas group</taxon>
        <taxon>Alteromonas</taxon>
    </lineage>
</organism>
<evidence type="ECO:0000256" key="2">
    <source>
        <dbReference type="ARBA" id="ARBA00023125"/>
    </source>
</evidence>
<dbReference type="RefSeq" id="WP_163083686.1">
    <property type="nucleotide sequence ID" value="NZ_JAAAWN010000002.1"/>
</dbReference>
<dbReference type="InterPro" id="IPR002818">
    <property type="entry name" value="DJ-1/PfpI"/>
</dbReference>
<dbReference type="InterPro" id="IPR052158">
    <property type="entry name" value="INH-QAR"/>
</dbReference>
<dbReference type="GO" id="GO:0003700">
    <property type="term" value="F:DNA-binding transcription factor activity"/>
    <property type="evidence" value="ECO:0007669"/>
    <property type="project" value="InterPro"/>
</dbReference>
<name>A0A7X5LIR8_9ALTE</name>
<gene>
    <name evidence="5" type="ORF">GTH32_02695</name>
</gene>
<protein>
    <submittedName>
        <fullName evidence="5">Helix-turn-helix domain-containing protein</fullName>
    </submittedName>
</protein>
<dbReference type="GO" id="GO:0043565">
    <property type="term" value="F:sequence-specific DNA binding"/>
    <property type="evidence" value="ECO:0007669"/>
    <property type="project" value="InterPro"/>
</dbReference>
<evidence type="ECO:0000259" key="4">
    <source>
        <dbReference type="PROSITE" id="PS01124"/>
    </source>
</evidence>
<accession>A0A7X5LIR8</accession>
<keyword evidence="2" id="KW-0238">DNA-binding</keyword>
<dbReference type="PROSITE" id="PS01124">
    <property type="entry name" value="HTH_ARAC_FAMILY_2"/>
    <property type="match status" value="1"/>
</dbReference>
<dbReference type="Pfam" id="PF01965">
    <property type="entry name" value="DJ-1_PfpI"/>
    <property type="match status" value="1"/>
</dbReference>
<dbReference type="InterPro" id="IPR018060">
    <property type="entry name" value="HTH_AraC"/>
</dbReference>
<dbReference type="Gene3D" id="3.40.50.880">
    <property type="match status" value="1"/>
</dbReference>
<evidence type="ECO:0000256" key="3">
    <source>
        <dbReference type="ARBA" id="ARBA00023163"/>
    </source>
</evidence>
<dbReference type="CDD" id="cd03138">
    <property type="entry name" value="GATase1_AraC_2"/>
    <property type="match status" value="1"/>
</dbReference>
<dbReference type="Proteomes" id="UP000470213">
    <property type="component" value="Unassembled WGS sequence"/>
</dbReference>
<keyword evidence="1" id="KW-0805">Transcription regulation</keyword>
<dbReference type="PANTHER" id="PTHR43130">
    <property type="entry name" value="ARAC-FAMILY TRANSCRIPTIONAL REGULATOR"/>
    <property type="match status" value="1"/>
</dbReference>
<evidence type="ECO:0000313" key="5">
    <source>
        <dbReference type="EMBL" id="NDV90102.1"/>
    </source>
</evidence>
<dbReference type="PANTHER" id="PTHR43130:SF11">
    <property type="entry name" value="TRANSCRIPTIONAL REGULATORY PROTEIN"/>
    <property type="match status" value="1"/>
</dbReference>
<dbReference type="SMART" id="SM00342">
    <property type="entry name" value="HTH_ARAC"/>
    <property type="match status" value="1"/>
</dbReference>
<evidence type="ECO:0000313" key="6">
    <source>
        <dbReference type="Proteomes" id="UP000470213"/>
    </source>
</evidence>
<dbReference type="Pfam" id="PF12833">
    <property type="entry name" value="HTH_18"/>
    <property type="match status" value="1"/>
</dbReference>
<dbReference type="SUPFAM" id="SSF46689">
    <property type="entry name" value="Homeodomain-like"/>
    <property type="match status" value="2"/>
</dbReference>
<reference evidence="5 6" key="1">
    <citation type="submission" date="2020-01" db="EMBL/GenBank/DDBJ databases">
        <authorList>
            <person name="Chen J."/>
            <person name="Zhu S."/>
            <person name="Yang J."/>
        </authorList>
    </citation>
    <scope>NUCLEOTIDE SEQUENCE [LARGE SCALE GENOMIC DNA]</scope>
    <source>
        <strain evidence="5 6">345S023</strain>
    </source>
</reference>
<comment type="caution">
    <text evidence="5">The sequence shown here is derived from an EMBL/GenBank/DDBJ whole genome shotgun (WGS) entry which is preliminary data.</text>
</comment>
<dbReference type="InterPro" id="IPR020449">
    <property type="entry name" value="Tscrpt_reg_AraC-type_HTH"/>
</dbReference>
<dbReference type="PRINTS" id="PR00032">
    <property type="entry name" value="HTHARAC"/>
</dbReference>
<evidence type="ECO:0000256" key="1">
    <source>
        <dbReference type="ARBA" id="ARBA00023015"/>
    </source>
</evidence>
<proteinExistence type="predicted"/>
<keyword evidence="3" id="KW-0804">Transcription</keyword>
<dbReference type="SUPFAM" id="SSF52317">
    <property type="entry name" value="Class I glutamine amidotransferase-like"/>
    <property type="match status" value="1"/>
</dbReference>
<keyword evidence="6" id="KW-1185">Reference proteome</keyword>
<dbReference type="AlphaFoldDB" id="A0A7X5LIR8"/>
<dbReference type="InterPro" id="IPR029062">
    <property type="entry name" value="Class_I_gatase-like"/>
</dbReference>
<dbReference type="Gene3D" id="1.10.10.60">
    <property type="entry name" value="Homeodomain-like"/>
    <property type="match status" value="2"/>
</dbReference>
<sequence length="329" mass="36769">MNTPPFIVTVLGFDQALASAITGALDLFAFAGISWQRIHQQPPSPKFRVQVASAHAQPILCSNQLTITPNIAIEDVSHTHLLLIPTIGGDINRVLINNKNLLVHIRRLQNSGADIAANCTGTFLLAETGLLDGKVATTHWGYADNFKSRYPGVNLQPDKMVTEQEAVFCAGGGMAWIDLALLLIERYCGHKVASDTAKSHVLDLSRSNQTAYASSRQHKFHQDKDILAVQHYLESNFSQRLTFTTVARLHNMTERTLIRRFKQACQLTPLQFLQSVRLEHARKLLETSHASLESVVSQIGYEDLSSFTRLFKRHTGLSPSQYRVKFLRK</sequence>
<dbReference type="InterPro" id="IPR009057">
    <property type="entry name" value="Homeodomain-like_sf"/>
</dbReference>
<feature type="domain" description="HTH araC/xylS-type" evidence="4">
    <location>
        <begin position="227"/>
        <end position="325"/>
    </location>
</feature>